<gene>
    <name evidence="1" type="ORF">B296_00051525</name>
</gene>
<dbReference type="Proteomes" id="UP000287651">
    <property type="component" value="Unassembled WGS sequence"/>
</dbReference>
<comment type="caution">
    <text evidence="1">The sequence shown here is derived from an EMBL/GenBank/DDBJ whole genome shotgun (WGS) entry which is preliminary data.</text>
</comment>
<name>A0A426YGH0_ENSVE</name>
<dbReference type="EMBL" id="AMZH03012577">
    <property type="protein sequence ID" value="RRT50776.1"/>
    <property type="molecule type" value="Genomic_DNA"/>
</dbReference>
<organism evidence="1 2">
    <name type="scientific">Ensete ventricosum</name>
    <name type="common">Abyssinian banana</name>
    <name type="synonym">Musa ensete</name>
    <dbReference type="NCBI Taxonomy" id="4639"/>
    <lineage>
        <taxon>Eukaryota</taxon>
        <taxon>Viridiplantae</taxon>
        <taxon>Streptophyta</taxon>
        <taxon>Embryophyta</taxon>
        <taxon>Tracheophyta</taxon>
        <taxon>Spermatophyta</taxon>
        <taxon>Magnoliopsida</taxon>
        <taxon>Liliopsida</taxon>
        <taxon>Zingiberales</taxon>
        <taxon>Musaceae</taxon>
        <taxon>Ensete</taxon>
    </lineage>
</organism>
<protein>
    <submittedName>
        <fullName evidence="1">Uncharacterized protein</fullName>
    </submittedName>
</protein>
<accession>A0A426YGH0</accession>
<dbReference type="AlphaFoldDB" id="A0A426YGH0"/>
<reference evidence="1 2" key="1">
    <citation type="journal article" date="2014" name="Agronomy (Basel)">
        <title>A Draft Genome Sequence for Ensete ventricosum, the Drought-Tolerant Tree Against Hunger.</title>
        <authorList>
            <person name="Harrison J."/>
            <person name="Moore K.A."/>
            <person name="Paszkiewicz K."/>
            <person name="Jones T."/>
            <person name="Grant M."/>
            <person name="Ambacheew D."/>
            <person name="Muzemil S."/>
            <person name="Studholme D.J."/>
        </authorList>
    </citation>
    <scope>NUCLEOTIDE SEQUENCE [LARGE SCALE GENOMIC DNA]</scope>
</reference>
<evidence type="ECO:0000313" key="2">
    <source>
        <dbReference type="Proteomes" id="UP000287651"/>
    </source>
</evidence>
<evidence type="ECO:0000313" key="1">
    <source>
        <dbReference type="EMBL" id="RRT50776.1"/>
    </source>
</evidence>
<sequence length="90" mass="9671">MCSHRLRLPLPAHGCRFMWFLLMHGCHWMRPLLARGRCLDVAATCATVASVVAMVALCCCGADTLPGVAAAATRSTVAVLQLPLVLHSDR</sequence>
<proteinExistence type="predicted"/>